<gene>
    <name evidence="7" type="ORF">NADFUDRAFT_50931</name>
</gene>
<dbReference type="AlphaFoldDB" id="A0A1E3PLD4"/>
<dbReference type="Proteomes" id="UP000095009">
    <property type="component" value="Unassembled WGS sequence"/>
</dbReference>
<sequence>MLKLNTLSVSFFKGSRYGIGLPFLSSRKSKTVTDLLFRSSNYSCNNKCAATFHTSAAFLNAPVKTLKNDHSQVFKLTNEKIGKVIPEDGFVAYINSAGKFKPRAPFQTILAGLDTSKNCLIVASYRDGIPMVREIALDSPVAKSRGLASAENVPLPDAVAEELTTPITPETSSKTEKEDRKLKAKLEKQAIKWKGNNKETPKRHIISWSIAAADLQGKKRKDIENALLKGFKVEIFIGDKKDIMLNRDLRSKTKLEPLERERRELLVDQIKSISEEIGTISKKPSGNIYSKYSLVISPTAPDYFKNA</sequence>
<evidence type="ECO:0000256" key="2">
    <source>
        <dbReference type="ARBA" id="ARBA00008476"/>
    </source>
</evidence>
<dbReference type="OrthoDB" id="3996489at2759"/>
<accession>A0A1E3PLD4</accession>
<comment type="similarity">
    <text evidence="2">Belongs to the AIM23 family.</text>
</comment>
<reference evidence="7 8" key="1">
    <citation type="journal article" date="2016" name="Proc. Natl. Acad. Sci. U.S.A.">
        <title>Comparative genomics of biotechnologically important yeasts.</title>
        <authorList>
            <person name="Riley R."/>
            <person name="Haridas S."/>
            <person name="Wolfe K.H."/>
            <person name="Lopes M.R."/>
            <person name="Hittinger C.T."/>
            <person name="Goeker M."/>
            <person name="Salamov A.A."/>
            <person name="Wisecaver J.H."/>
            <person name="Long T.M."/>
            <person name="Calvey C.H."/>
            <person name="Aerts A.L."/>
            <person name="Barry K.W."/>
            <person name="Choi C."/>
            <person name="Clum A."/>
            <person name="Coughlan A.Y."/>
            <person name="Deshpande S."/>
            <person name="Douglass A.P."/>
            <person name="Hanson S.J."/>
            <person name="Klenk H.-P."/>
            <person name="LaButti K.M."/>
            <person name="Lapidus A."/>
            <person name="Lindquist E.A."/>
            <person name="Lipzen A.M."/>
            <person name="Meier-Kolthoff J.P."/>
            <person name="Ohm R.A."/>
            <person name="Otillar R.P."/>
            <person name="Pangilinan J.L."/>
            <person name="Peng Y."/>
            <person name="Rokas A."/>
            <person name="Rosa C.A."/>
            <person name="Scheuner C."/>
            <person name="Sibirny A.A."/>
            <person name="Slot J.C."/>
            <person name="Stielow J.B."/>
            <person name="Sun H."/>
            <person name="Kurtzman C.P."/>
            <person name="Blackwell M."/>
            <person name="Grigoriev I.V."/>
            <person name="Jeffries T.W."/>
        </authorList>
    </citation>
    <scope>NUCLEOTIDE SEQUENCE [LARGE SCALE GENOMIC DNA]</scope>
    <source>
        <strain evidence="7 8">DSM 6958</strain>
    </source>
</reference>
<evidence type="ECO:0000313" key="8">
    <source>
        <dbReference type="Proteomes" id="UP000095009"/>
    </source>
</evidence>
<evidence type="ECO:0000256" key="1">
    <source>
        <dbReference type="ARBA" id="ARBA00004173"/>
    </source>
</evidence>
<evidence type="ECO:0000313" key="7">
    <source>
        <dbReference type="EMBL" id="ODQ65647.1"/>
    </source>
</evidence>
<proteinExistence type="inferred from homology"/>
<evidence type="ECO:0000256" key="5">
    <source>
        <dbReference type="ARBA" id="ARBA00023128"/>
    </source>
</evidence>
<evidence type="ECO:0000256" key="4">
    <source>
        <dbReference type="ARBA" id="ARBA00022946"/>
    </source>
</evidence>
<evidence type="ECO:0000256" key="6">
    <source>
        <dbReference type="SAM" id="MobiDB-lite"/>
    </source>
</evidence>
<dbReference type="InterPro" id="IPR029427">
    <property type="entry name" value="AIM23"/>
</dbReference>
<keyword evidence="8" id="KW-1185">Reference proteome</keyword>
<keyword evidence="5" id="KW-0496">Mitochondrion</keyword>
<dbReference type="EMBL" id="KV454409">
    <property type="protein sequence ID" value="ODQ65647.1"/>
    <property type="molecule type" value="Genomic_DNA"/>
</dbReference>
<keyword evidence="4" id="KW-0809">Transit peptide</keyword>
<feature type="region of interest" description="Disordered" evidence="6">
    <location>
        <begin position="158"/>
        <end position="180"/>
    </location>
</feature>
<evidence type="ECO:0000256" key="3">
    <source>
        <dbReference type="ARBA" id="ARBA00013994"/>
    </source>
</evidence>
<protein>
    <recommendedName>
        <fullName evidence="3">Altered inheritance of mitochondria protein 23, mitochondrial</fullName>
    </recommendedName>
</protein>
<organism evidence="7 8">
    <name type="scientific">Nadsonia fulvescens var. elongata DSM 6958</name>
    <dbReference type="NCBI Taxonomy" id="857566"/>
    <lineage>
        <taxon>Eukaryota</taxon>
        <taxon>Fungi</taxon>
        <taxon>Dikarya</taxon>
        <taxon>Ascomycota</taxon>
        <taxon>Saccharomycotina</taxon>
        <taxon>Dipodascomycetes</taxon>
        <taxon>Dipodascales</taxon>
        <taxon>Dipodascales incertae sedis</taxon>
        <taxon>Nadsonia</taxon>
    </lineage>
</organism>
<name>A0A1E3PLD4_9ASCO</name>
<dbReference type="GO" id="GO:0005739">
    <property type="term" value="C:mitochondrion"/>
    <property type="evidence" value="ECO:0007669"/>
    <property type="project" value="UniProtKB-SubCell"/>
</dbReference>
<comment type="subcellular location">
    <subcellularLocation>
        <location evidence="1">Mitochondrion</location>
    </subcellularLocation>
</comment>
<dbReference type="Pfam" id="PF14877">
    <property type="entry name" value="mIF3"/>
    <property type="match status" value="1"/>
</dbReference>